<reference evidence="4" key="1">
    <citation type="submission" date="2013-06" db="EMBL/GenBank/DDBJ databases">
        <authorList>
            <person name="Zhao Q."/>
        </authorList>
    </citation>
    <scope>NUCLEOTIDE SEQUENCE</scope>
    <source>
        <strain evidence="4">cv. W1943</strain>
    </source>
</reference>
<organism evidence="3 4">
    <name type="scientific">Oryza rufipogon</name>
    <name type="common">Brownbeard rice</name>
    <name type="synonym">Asian wild rice</name>
    <dbReference type="NCBI Taxonomy" id="4529"/>
    <lineage>
        <taxon>Eukaryota</taxon>
        <taxon>Viridiplantae</taxon>
        <taxon>Streptophyta</taxon>
        <taxon>Embryophyta</taxon>
        <taxon>Tracheophyta</taxon>
        <taxon>Spermatophyta</taxon>
        <taxon>Magnoliopsida</taxon>
        <taxon>Liliopsida</taxon>
        <taxon>Poales</taxon>
        <taxon>Poaceae</taxon>
        <taxon>BOP clade</taxon>
        <taxon>Oryzoideae</taxon>
        <taxon>Oryzeae</taxon>
        <taxon>Oryzinae</taxon>
        <taxon>Oryza</taxon>
    </lineage>
</organism>
<dbReference type="AlphaFoldDB" id="A0A0E0QGC9"/>
<feature type="region of interest" description="Disordered" evidence="1">
    <location>
        <begin position="123"/>
        <end position="147"/>
    </location>
</feature>
<name>A0A0E0QGC9_ORYRU</name>
<dbReference type="Pfam" id="PF24530">
    <property type="entry name" value="DUF7597"/>
    <property type="match status" value="1"/>
</dbReference>
<protein>
    <recommendedName>
        <fullName evidence="2">DUF7597 domain-containing protein</fullName>
    </recommendedName>
</protein>
<feature type="compositionally biased region" description="Low complexity" evidence="1">
    <location>
        <begin position="132"/>
        <end position="143"/>
    </location>
</feature>
<feature type="region of interest" description="Disordered" evidence="1">
    <location>
        <begin position="23"/>
        <end position="45"/>
    </location>
</feature>
<dbReference type="Proteomes" id="UP000008022">
    <property type="component" value="Unassembled WGS sequence"/>
</dbReference>
<sequence>MIMPSPPGGWDFFPGNSIRDEKELDDEWPIVQRRQKSSKPHKDIPITTIFQRLEFPSSSSSPAITGKNFGQRKAHDKSSNKPIVKSSAHKSVGTGKAKSLARNNAKKQVVVVNNVSQSRNKFVWVKKKKRSSSSPKQDVPSSSTVLPQPNLIISPEIVPMANTNPNPLRFLRAGQVVHQGGDLRIPRVDLTTATSPPPRHHEEYALALVEPILPEEL</sequence>
<evidence type="ECO:0000259" key="2">
    <source>
        <dbReference type="Pfam" id="PF24530"/>
    </source>
</evidence>
<evidence type="ECO:0000313" key="3">
    <source>
        <dbReference type="EnsemblPlants" id="ORUFI08G08950.1"/>
    </source>
</evidence>
<accession>A0A0E0QGC9</accession>
<keyword evidence="4" id="KW-1185">Reference proteome</keyword>
<dbReference type="EnsemblPlants" id="ORUFI08G08950.1">
    <property type="protein sequence ID" value="ORUFI08G08950.1"/>
    <property type="gene ID" value="ORUFI08G08950"/>
</dbReference>
<dbReference type="HOGENOM" id="CLU_1274055_0_0_1"/>
<feature type="domain" description="DUF7597" evidence="2">
    <location>
        <begin position="165"/>
        <end position="216"/>
    </location>
</feature>
<dbReference type="InterPro" id="IPR056018">
    <property type="entry name" value="DUF7597"/>
</dbReference>
<proteinExistence type="predicted"/>
<evidence type="ECO:0000313" key="4">
    <source>
        <dbReference type="Proteomes" id="UP000008022"/>
    </source>
</evidence>
<reference evidence="3" key="2">
    <citation type="submission" date="2015-06" db="UniProtKB">
        <authorList>
            <consortium name="EnsemblPlants"/>
        </authorList>
    </citation>
    <scope>IDENTIFICATION</scope>
</reference>
<evidence type="ECO:0000256" key="1">
    <source>
        <dbReference type="SAM" id="MobiDB-lite"/>
    </source>
</evidence>
<dbReference type="Gramene" id="ORUFI08G08950.1">
    <property type="protein sequence ID" value="ORUFI08G08950.1"/>
    <property type="gene ID" value="ORUFI08G08950"/>
</dbReference>
<feature type="region of interest" description="Disordered" evidence="1">
    <location>
        <begin position="57"/>
        <end position="105"/>
    </location>
</feature>